<sequence>MKKTLQFTFLFIFMLKYAQVGILTGDPQATLDINGNTMIRQVPQTTNLSGYQFLLLNQNNSEVSQIDQANITFSDPINPSVYAAKKTTGISLLNLSLFPPGFQSINFTTVEKTIGNPDLFSNTDNAYVVPSDGIYFIGYTFRYGTGLQAAVLSNNPGIGVIRTRNNTAEIIDNRIFSGVNLSRILSLTISESTISSVYALQAGDKISFGLLGGGLLDLGLLGSSSSSFYIFKISN</sequence>
<dbReference type="Proteomes" id="UP000279972">
    <property type="component" value="Chromosome"/>
</dbReference>
<dbReference type="InterPro" id="IPR008983">
    <property type="entry name" value="Tumour_necrosis_fac-like_dom"/>
</dbReference>
<evidence type="ECO:0000313" key="3">
    <source>
        <dbReference type="EMBL" id="PNW12329.1"/>
    </source>
</evidence>
<dbReference type="KEGG" id="clac:EG342_14445"/>
<dbReference type="Gene3D" id="2.60.120.40">
    <property type="match status" value="1"/>
</dbReference>
<reference evidence="3 4" key="1">
    <citation type="submission" date="2018-01" db="EMBL/GenBank/DDBJ databases">
        <title>Draft genome sequences of Chryseobacterium lactis NCTC11390, Chryseobacterium oncorhynchi 701B-08, and Chryseobacterium viscerum 687B-08.</title>
        <authorList>
            <person name="Jeong J.-J."/>
            <person name="Lee Y.J."/>
            <person name="Park B."/>
            <person name="Choi I.-G."/>
            <person name="Kim K.D."/>
        </authorList>
    </citation>
    <scope>NUCLEOTIDE SEQUENCE [LARGE SCALE GENOMIC DNA]</scope>
    <source>
        <strain evidence="3 4">NCTC11390</strain>
    </source>
</reference>
<dbReference type="EMBL" id="PPEH01000007">
    <property type="protein sequence ID" value="PNW12329.1"/>
    <property type="molecule type" value="Genomic_DNA"/>
</dbReference>
<proteinExistence type="predicted"/>
<protein>
    <recommendedName>
        <fullName evidence="6">C1q domain-containing protein</fullName>
    </recommendedName>
</protein>
<gene>
    <name evidence="3" type="ORF">C1637_17310</name>
    <name evidence="2" type="ORF">EG342_14445</name>
</gene>
<dbReference type="OrthoDB" id="1345111at2"/>
<name>A0A3G6RF54_CHRLC</name>
<dbReference type="Proteomes" id="UP000236262">
    <property type="component" value="Unassembled WGS sequence"/>
</dbReference>
<organism evidence="3 4">
    <name type="scientific">Chryseobacterium lactis</name>
    <dbReference type="NCBI Taxonomy" id="1241981"/>
    <lineage>
        <taxon>Bacteria</taxon>
        <taxon>Pseudomonadati</taxon>
        <taxon>Bacteroidota</taxon>
        <taxon>Flavobacteriia</taxon>
        <taxon>Flavobacteriales</taxon>
        <taxon>Weeksellaceae</taxon>
        <taxon>Chryseobacterium group</taxon>
        <taxon>Chryseobacterium</taxon>
    </lineage>
</organism>
<evidence type="ECO:0008006" key="6">
    <source>
        <dbReference type="Google" id="ProtNLM"/>
    </source>
</evidence>
<evidence type="ECO:0000313" key="4">
    <source>
        <dbReference type="Proteomes" id="UP000236262"/>
    </source>
</evidence>
<evidence type="ECO:0000313" key="2">
    <source>
        <dbReference type="EMBL" id="AZA83002.1"/>
    </source>
</evidence>
<dbReference type="AlphaFoldDB" id="A0A3G6RF54"/>
<evidence type="ECO:0000256" key="1">
    <source>
        <dbReference type="SAM" id="SignalP"/>
    </source>
</evidence>
<accession>A0A3G6RF54</accession>
<dbReference type="EMBL" id="CP033924">
    <property type="protein sequence ID" value="AZA83002.1"/>
    <property type="molecule type" value="Genomic_DNA"/>
</dbReference>
<dbReference type="RefSeq" id="WP_103292910.1">
    <property type="nucleotide sequence ID" value="NZ_CP033924.1"/>
</dbReference>
<evidence type="ECO:0000313" key="5">
    <source>
        <dbReference type="Proteomes" id="UP000279972"/>
    </source>
</evidence>
<keyword evidence="1" id="KW-0732">Signal</keyword>
<feature type="chain" id="PRO_5044593636" description="C1q domain-containing protein" evidence="1">
    <location>
        <begin position="19"/>
        <end position="235"/>
    </location>
</feature>
<keyword evidence="5" id="KW-1185">Reference proteome</keyword>
<reference evidence="2 5" key="2">
    <citation type="submission" date="2018-11" db="EMBL/GenBank/DDBJ databases">
        <title>Proposal to divide the Flavobacteriaceae and reorganize its genera based on Amino Acid Identity values calculated from whole genome sequences.</title>
        <authorList>
            <person name="Nicholson A.C."/>
            <person name="Gulvik C.A."/>
            <person name="Whitney A.M."/>
            <person name="Humrighouse B.W."/>
            <person name="Bell M."/>
            <person name="Holmes B."/>
            <person name="Steigerwalt A.G."/>
            <person name="Villarma A."/>
            <person name="Sheth M."/>
            <person name="Batra D."/>
            <person name="Pryor J."/>
            <person name="Bernardet J.-F."/>
            <person name="Hugo C."/>
            <person name="Kampfer P."/>
            <person name="Newman J."/>
            <person name="McQuiston J.R."/>
        </authorList>
    </citation>
    <scope>NUCLEOTIDE SEQUENCE [LARGE SCALE GENOMIC DNA]</scope>
    <source>
        <strain evidence="2 5">KC_1864</strain>
    </source>
</reference>
<feature type="signal peptide" evidence="1">
    <location>
        <begin position="1"/>
        <end position="18"/>
    </location>
</feature>